<feature type="binding site" evidence="5">
    <location>
        <begin position="129"/>
        <end position="131"/>
    </location>
    <ligand>
        <name>NAD(+)</name>
        <dbReference type="ChEBI" id="CHEBI:57540"/>
    </ligand>
</feature>
<dbReference type="AlphaFoldDB" id="A0A7T4EFP6"/>
<dbReference type="GO" id="GO:0006089">
    <property type="term" value="P:lactate metabolic process"/>
    <property type="evidence" value="ECO:0007669"/>
    <property type="project" value="TreeGrafter"/>
</dbReference>
<protein>
    <submittedName>
        <fullName evidence="9">L-lactate dehydrogenase</fullName>
    </submittedName>
</protein>
<dbReference type="GO" id="GO:0004459">
    <property type="term" value="F:L-lactate dehydrogenase (NAD+) activity"/>
    <property type="evidence" value="ECO:0007669"/>
    <property type="project" value="TreeGrafter"/>
</dbReference>
<dbReference type="InterPro" id="IPR015955">
    <property type="entry name" value="Lactate_DH/Glyco_Ohase_4_C"/>
</dbReference>
<accession>A0A7T4EFP6</accession>
<dbReference type="PANTHER" id="PTHR43128">
    <property type="entry name" value="L-2-HYDROXYCARBOXYLATE DEHYDROGENASE (NAD(P)(+))"/>
    <property type="match status" value="1"/>
</dbReference>
<dbReference type="InterPro" id="IPR001557">
    <property type="entry name" value="L-lactate/malate_DH"/>
</dbReference>
<dbReference type="OrthoDB" id="9802969at2"/>
<dbReference type="EMBL" id="CP066007">
    <property type="protein sequence ID" value="QQB46541.1"/>
    <property type="molecule type" value="Genomic_DNA"/>
</dbReference>
<dbReference type="GeneID" id="92759145"/>
<reference evidence="9 10" key="1">
    <citation type="submission" date="2020-12" db="EMBL/GenBank/DDBJ databases">
        <title>FDA dAtabase for Regulatory Grade micrObial Sequences (FDA-ARGOS): Supporting development and validation of Infectious Disease Dx tests.</title>
        <authorList>
            <person name="Sproer C."/>
            <person name="Gronow S."/>
            <person name="Severitt S."/>
            <person name="Schroder I."/>
            <person name="Tallon L."/>
            <person name="Sadzewicz L."/>
            <person name="Zhao X."/>
            <person name="Boylan J."/>
            <person name="Ott S."/>
            <person name="Bowen H."/>
            <person name="Vavikolanu K."/>
            <person name="Mehta A."/>
            <person name="Aluvathingal J."/>
            <person name="Nadendla S."/>
            <person name="Lowell S."/>
            <person name="Myers T."/>
            <person name="Yan Y."/>
            <person name="Sichtig H."/>
        </authorList>
    </citation>
    <scope>NUCLEOTIDE SEQUENCE [LARGE SCALE GENOMIC DNA]</scope>
    <source>
        <strain evidence="9 10">FDAARGOS_1053</strain>
    </source>
</reference>
<sequence length="322" mass="34605">MANTKHGPRLVIIGLGHVGSQVLTEAVRAGIFAEIVTIDKKKGVAFGEALDHHQASALPGNPGVKLRSGDYEDCKDADVIICAAGPSMVPDGTGSQPDRTELTSVNAKEIRQVMTDLTAVTRDPALIFITNPLDTMVFLAENEFDYPRCFGTGTMLDSSRLRRIVADRLGISPETVSGYMMGEHGMSAFPVLSRLTACGIRADEFKEHFGVKLDPEEIGQSVVSAAYDVFNAKGWTNAAIARSAVLLARAVLFDEKALWPVCSTLRGEYGFNGDVALSIPSVIGAEGVEKRFAVSLNEWEQEALAKTAASIQQTIKDAQVTY</sequence>
<dbReference type="Proteomes" id="UP000596145">
    <property type="component" value="Chromosome"/>
</dbReference>
<gene>
    <name evidence="9" type="ORF">I6I10_00860</name>
</gene>
<keyword evidence="3 5" id="KW-0520">NAD</keyword>
<evidence type="ECO:0000256" key="2">
    <source>
        <dbReference type="ARBA" id="ARBA00023002"/>
    </source>
</evidence>
<dbReference type="InterPro" id="IPR022383">
    <property type="entry name" value="Lactate/malate_DH_C"/>
</dbReference>
<proteinExistence type="inferred from homology"/>
<evidence type="ECO:0000256" key="6">
    <source>
        <dbReference type="RuleBase" id="RU003369"/>
    </source>
</evidence>
<dbReference type="InterPro" id="IPR001236">
    <property type="entry name" value="Lactate/malate_DH_N"/>
</dbReference>
<feature type="domain" description="Lactate/malate dehydrogenase N-terminal" evidence="7">
    <location>
        <begin position="9"/>
        <end position="143"/>
    </location>
</feature>
<feature type="binding site" evidence="5">
    <location>
        <position position="39"/>
    </location>
    <ligand>
        <name>NAD(+)</name>
        <dbReference type="ChEBI" id="CHEBI:57540"/>
    </ligand>
</feature>
<evidence type="ECO:0000256" key="5">
    <source>
        <dbReference type="PIRSR" id="PIRSR000102-3"/>
    </source>
</evidence>
<evidence type="ECO:0000313" key="9">
    <source>
        <dbReference type="EMBL" id="QQB46541.1"/>
    </source>
</evidence>
<feature type="active site" description="Proton acceptor" evidence="4">
    <location>
        <position position="184"/>
    </location>
</feature>
<evidence type="ECO:0000256" key="3">
    <source>
        <dbReference type="ARBA" id="ARBA00023027"/>
    </source>
</evidence>
<name>A0A7T4EFP6_9CORY</name>
<feature type="binding site" evidence="5">
    <location>
        <begin position="14"/>
        <end position="19"/>
    </location>
    <ligand>
        <name>NAD(+)</name>
        <dbReference type="ChEBI" id="CHEBI:57540"/>
    </ligand>
</feature>
<keyword evidence="2 6" id="KW-0560">Oxidoreductase</keyword>
<dbReference type="SUPFAM" id="SSF56327">
    <property type="entry name" value="LDH C-terminal domain-like"/>
    <property type="match status" value="1"/>
</dbReference>
<dbReference type="Gene3D" id="3.90.110.10">
    <property type="entry name" value="Lactate dehydrogenase/glycoside hydrolase, family 4, C-terminal"/>
    <property type="match status" value="1"/>
</dbReference>
<dbReference type="PRINTS" id="PR00086">
    <property type="entry name" value="LLDHDRGNASE"/>
</dbReference>
<dbReference type="InterPro" id="IPR036291">
    <property type="entry name" value="NAD(P)-bd_dom_sf"/>
</dbReference>
<evidence type="ECO:0000256" key="4">
    <source>
        <dbReference type="PIRSR" id="PIRSR000102-1"/>
    </source>
</evidence>
<evidence type="ECO:0000313" key="10">
    <source>
        <dbReference type="Proteomes" id="UP000596145"/>
    </source>
</evidence>
<dbReference type="Pfam" id="PF02866">
    <property type="entry name" value="Ldh_1_C"/>
    <property type="match status" value="1"/>
</dbReference>
<dbReference type="PIRSF" id="PIRSF000102">
    <property type="entry name" value="Lac_mal_DH"/>
    <property type="match status" value="1"/>
</dbReference>
<dbReference type="Pfam" id="PF00056">
    <property type="entry name" value="Ldh_1_N"/>
    <property type="match status" value="1"/>
</dbReference>
<evidence type="ECO:0000256" key="1">
    <source>
        <dbReference type="ARBA" id="ARBA00006054"/>
    </source>
</evidence>
<evidence type="ECO:0000259" key="7">
    <source>
        <dbReference type="Pfam" id="PF00056"/>
    </source>
</evidence>
<dbReference type="Gene3D" id="3.40.50.720">
    <property type="entry name" value="NAD(P)-binding Rossmann-like Domain"/>
    <property type="match status" value="1"/>
</dbReference>
<dbReference type="RefSeq" id="WP_084036052.1">
    <property type="nucleotide sequence ID" value="NZ_CP066007.1"/>
</dbReference>
<feature type="domain" description="Lactate/malate dehydrogenase C-terminal" evidence="8">
    <location>
        <begin position="154"/>
        <end position="318"/>
    </location>
</feature>
<comment type="similarity">
    <text evidence="1">Belongs to the LDH/MDH superfamily. LDH family.</text>
</comment>
<organism evidence="9 10">
    <name type="scientific">Corynebacterium glucuronolyticum</name>
    <dbReference type="NCBI Taxonomy" id="39791"/>
    <lineage>
        <taxon>Bacteria</taxon>
        <taxon>Bacillati</taxon>
        <taxon>Actinomycetota</taxon>
        <taxon>Actinomycetes</taxon>
        <taxon>Mycobacteriales</taxon>
        <taxon>Corynebacteriaceae</taxon>
        <taxon>Corynebacterium</taxon>
    </lineage>
</organism>
<dbReference type="SUPFAM" id="SSF51735">
    <property type="entry name" value="NAD(P)-binding Rossmann-fold domains"/>
    <property type="match status" value="1"/>
</dbReference>
<evidence type="ECO:0000259" key="8">
    <source>
        <dbReference type="Pfam" id="PF02866"/>
    </source>
</evidence>
<dbReference type="PANTHER" id="PTHR43128:SF16">
    <property type="entry name" value="L-LACTATE DEHYDROGENASE"/>
    <property type="match status" value="1"/>
</dbReference>
<feature type="binding site" evidence="5">
    <location>
        <position position="106"/>
    </location>
    <ligand>
        <name>NAD(+)</name>
        <dbReference type="ChEBI" id="CHEBI:57540"/>
    </ligand>
</feature>